<proteinExistence type="predicted"/>
<feature type="compositionally biased region" description="Basic and acidic residues" evidence="1">
    <location>
        <begin position="70"/>
        <end position="81"/>
    </location>
</feature>
<evidence type="ECO:0000313" key="3">
    <source>
        <dbReference type="Proteomes" id="UP000256941"/>
    </source>
</evidence>
<evidence type="ECO:0000256" key="1">
    <source>
        <dbReference type="SAM" id="MobiDB-lite"/>
    </source>
</evidence>
<dbReference type="Proteomes" id="UP000256941">
    <property type="component" value="Unassembled WGS sequence"/>
</dbReference>
<protein>
    <submittedName>
        <fullName evidence="2">Uncharacterized protein</fullName>
    </submittedName>
</protein>
<evidence type="ECO:0000313" key="2">
    <source>
        <dbReference type="EMBL" id="REF68803.1"/>
    </source>
</evidence>
<dbReference type="AlphaFoldDB" id="A0A3D9XI70"/>
<comment type="caution">
    <text evidence="2">The sequence shown here is derived from an EMBL/GenBank/DDBJ whole genome shotgun (WGS) entry which is preliminary data.</text>
</comment>
<sequence>MLYTNNPDMIAFTLGRVILRLARAGTPIGADTITQALIRIAGGDSTGRVSPEMAKSALAALRRLDIEDHMTPPALGRDRRPAAAQNWLAS</sequence>
<feature type="region of interest" description="Disordered" evidence="1">
    <location>
        <begin position="70"/>
        <end position="90"/>
    </location>
</feature>
<reference evidence="2 3" key="1">
    <citation type="submission" date="2018-08" db="EMBL/GenBank/DDBJ databases">
        <title>Genomic Encyclopedia of Archaeal and Bacterial Type Strains, Phase II (KMG-II): from individual species to whole genera.</title>
        <authorList>
            <person name="Goeker M."/>
        </authorList>
    </citation>
    <scope>NUCLEOTIDE SEQUENCE [LARGE SCALE GENOMIC DNA]</scope>
    <source>
        <strain evidence="2 3">DSM 17099</strain>
    </source>
</reference>
<name>A0A3D9XI70_PARVE</name>
<accession>A0A3D9XI70</accession>
<organism evidence="2 3">
    <name type="scientific">Paracoccus versutus</name>
    <name type="common">Thiobacillus versutus</name>
    <dbReference type="NCBI Taxonomy" id="34007"/>
    <lineage>
        <taxon>Bacteria</taxon>
        <taxon>Pseudomonadati</taxon>
        <taxon>Pseudomonadota</taxon>
        <taxon>Alphaproteobacteria</taxon>
        <taxon>Rhodobacterales</taxon>
        <taxon>Paracoccaceae</taxon>
        <taxon>Paracoccus</taxon>
    </lineage>
</organism>
<gene>
    <name evidence="2" type="ORF">BDD41_3878</name>
</gene>
<dbReference type="EMBL" id="QTUJ01000003">
    <property type="protein sequence ID" value="REF68803.1"/>
    <property type="molecule type" value="Genomic_DNA"/>
</dbReference>